<sequence>MDQRLGWQQIRSRLIQGHRVASGQNGDSRYPAGTIAMQLPHFGRLGLDLSGYFTGTMNLSIAPYHYVIHQPAYRFEQVKWSPYIPPETFSFFDCQVMVDRRCYPGLIYYPHPDTKPEHFQPSDLLEILAPLIPNLKYDEVLTLAVKPEQIEFIVNC</sequence>
<gene>
    <name evidence="1" type="ordered locus">Cyan7425_5209</name>
</gene>
<dbReference type="HOGENOM" id="CLU_142749_0_0_3"/>
<dbReference type="AlphaFoldDB" id="B8HQA5"/>
<name>B8HQA5_CYAP4</name>
<protein>
    <submittedName>
        <fullName evidence="1">Uncharacterized protein</fullName>
    </submittedName>
</protein>
<accession>B8HQA5</accession>
<dbReference type="OrthoDB" id="194883at2"/>
<proteinExistence type="predicted"/>
<organism evidence="1">
    <name type="scientific">Cyanothece sp. (strain PCC 7425 / ATCC 29141)</name>
    <dbReference type="NCBI Taxonomy" id="395961"/>
    <lineage>
        <taxon>Bacteria</taxon>
        <taxon>Bacillati</taxon>
        <taxon>Cyanobacteriota</taxon>
        <taxon>Cyanophyceae</taxon>
        <taxon>Gomontiellales</taxon>
        <taxon>Cyanothecaceae</taxon>
        <taxon>Cyanothece</taxon>
    </lineage>
</organism>
<dbReference type="EMBL" id="CP001344">
    <property type="protein sequence ID" value="ACL47502.1"/>
    <property type="molecule type" value="Genomic_DNA"/>
</dbReference>
<dbReference type="eggNOG" id="ENOG5031NXM">
    <property type="taxonomic scope" value="Bacteria"/>
</dbReference>
<evidence type="ECO:0000313" key="1">
    <source>
        <dbReference type="EMBL" id="ACL47502.1"/>
    </source>
</evidence>
<reference evidence="1" key="1">
    <citation type="submission" date="2009-01" db="EMBL/GenBank/DDBJ databases">
        <title>Complete sequence of chromosome Cyanothece sp. PCC 7425.</title>
        <authorList>
            <consortium name="US DOE Joint Genome Institute"/>
            <person name="Lucas S."/>
            <person name="Copeland A."/>
            <person name="Lapidus A."/>
            <person name="Glavina del Rio T."/>
            <person name="Dalin E."/>
            <person name="Tice H."/>
            <person name="Bruce D."/>
            <person name="Goodwin L."/>
            <person name="Pitluck S."/>
            <person name="Sims D."/>
            <person name="Meineke L."/>
            <person name="Brettin T."/>
            <person name="Detter J.C."/>
            <person name="Han C."/>
            <person name="Larimer F."/>
            <person name="Land M."/>
            <person name="Hauser L."/>
            <person name="Kyrpides N."/>
            <person name="Ovchinnikova G."/>
            <person name="Liberton M."/>
            <person name="Stoeckel J."/>
            <person name="Banerjee A."/>
            <person name="Singh A."/>
            <person name="Page L."/>
            <person name="Sato H."/>
            <person name="Zhao L."/>
            <person name="Sherman L."/>
            <person name="Pakrasi H."/>
            <person name="Richardson P."/>
        </authorList>
    </citation>
    <scope>NUCLEOTIDE SEQUENCE</scope>
    <source>
        <strain evidence="1">PCC 7425</strain>
    </source>
</reference>
<dbReference type="KEGG" id="cyn:Cyan7425_5209"/>